<evidence type="ECO:0000313" key="2">
    <source>
        <dbReference type="EMBL" id="GGL46423.1"/>
    </source>
</evidence>
<dbReference type="AlphaFoldDB" id="A0A917RYR4"/>
<evidence type="ECO:0000259" key="1">
    <source>
        <dbReference type="Pfam" id="PF01609"/>
    </source>
</evidence>
<dbReference type="InterPro" id="IPR002559">
    <property type="entry name" value="Transposase_11"/>
</dbReference>
<sequence>MITDGGGVPLAVTLTGGNRHDLTQLVPLIEAVPPVRGRRGRPRRRPGTLYSDRAYDSGIHRRIVRGKGIDPRFARRGNDHGSGLGVYRWVVEQTIALLHWFRRLRIRWEIRDDIHEAFLSIACSVICWRRLKNNSFC</sequence>
<gene>
    <name evidence="2" type="ORF">GCM10011588_71540</name>
</gene>
<dbReference type="Proteomes" id="UP000638263">
    <property type="component" value="Unassembled WGS sequence"/>
</dbReference>
<evidence type="ECO:0000313" key="3">
    <source>
        <dbReference type="Proteomes" id="UP000638263"/>
    </source>
</evidence>
<dbReference type="GO" id="GO:0004803">
    <property type="term" value="F:transposase activity"/>
    <property type="evidence" value="ECO:0007669"/>
    <property type="project" value="InterPro"/>
</dbReference>
<keyword evidence="3" id="KW-1185">Reference proteome</keyword>
<comment type="caution">
    <text evidence="2">The sequence shown here is derived from an EMBL/GenBank/DDBJ whole genome shotgun (WGS) entry which is preliminary data.</text>
</comment>
<dbReference type="PANTHER" id="PTHR30007">
    <property type="entry name" value="PHP DOMAIN PROTEIN"/>
    <property type="match status" value="1"/>
</dbReference>
<reference evidence="2" key="2">
    <citation type="submission" date="2020-09" db="EMBL/GenBank/DDBJ databases">
        <authorList>
            <person name="Sun Q."/>
            <person name="Zhou Y."/>
        </authorList>
    </citation>
    <scope>NUCLEOTIDE SEQUENCE</scope>
    <source>
        <strain evidence="2">CGMCC 4.3508</strain>
    </source>
</reference>
<proteinExistence type="predicted"/>
<name>A0A917RYR4_9NOCA</name>
<dbReference type="GO" id="GO:0006313">
    <property type="term" value="P:DNA transposition"/>
    <property type="evidence" value="ECO:0007669"/>
    <property type="project" value="InterPro"/>
</dbReference>
<dbReference type="PANTHER" id="PTHR30007:SF1">
    <property type="entry name" value="BLR1914 PROTEIN"/>
    <property type="match status" value="1"/>
</dbReference>
<dbReference type="GO" id="GO:0003677">
    <property type="term" value="F:DNA binding"/>
    <property type="evidence" value="ECO:0007669"/>
    <property type="project" value="InterPro"/>
</dbReference>
<accession>A0A917RYR4</accession>
<reference evidence="2" key="1">
    <citation type="journal article" date="2014" name="Int. J. Syst. Evol. Microbiol.">
        <title>Complete genome sequence of Corynebacterium casei LMG S-19264T (=DSM 44701T), isolated from a smear-ripened cheese.</title>
        <authorList>
            <consortium name="US DOE Joint Genome Institute (JGI-PGF)"/>
            <person name="Walter F."/>
            <person name="Albersmeier A."/>
            <person name="Kalinowski J."/>
            <person name="Ruckert C."/>
        </authorList>
    </citation>
    <scope>NUCLEOTIDE SEQUENCE</scope>
    <source>
        <strain evidence="2">CGMCC 4.3508</strain>
    </source>
</reference>
<dbReference type="Pfam" id="PF01609">
    <property type="entry name" value="DDE_Tnp_1"/>
    <property type="match status" value="1"/>
</dbReference>
<organism evidence="2 3">
    <name type="scientific">Nocardia jinanensis</name>
    <dbReference type="NCBI Taxonomy" id="382504"/>
    <lineage>
        <taxon>Bacteria</taxon>
        <taxon>Bacillati</taxon>
        <taxon>Actinomycetota</taxon>
        <taxon>Actinomycetes</taxon>
        <taxon>Mycobacteriales</taxon>
        <taxon>Nocardiaceae</taxon>
        <taxon>Nocardia</taxon>
    </lineage>
</organism>
<protein>
    <recommendedName>
        <fullName evidence="1">Transposase IS4-like domain-containing protein</fullName>
    </recommendedName>
</protein>
<dbReference type="EMBL" id="BMMH01000043">
    <property type="protein sequence ID" value="GGL46423.1"/>
    <property type="molecule type" value="Genomic_DNA"/>
</dbReference>
<feature type="domain" description="Transposase IS4-like" evidence="1">
    <location>
        <begin position="2"/>
        <end position="125"/>
    </location>
</feature>